<dbReference type="Gene3D" id="1.25.40.540">
    <property type="entry name" value="TAP42-like family"/>
    <property type="match status" value="1"/>
</dbReference>
<evidence type="ECO:0000256" key="1">
    <source>
        <dbReference type="SAM" id="MobiDB-lite"/>
    </source>
</evidence>
<feature type="compositionally biased region" description="Basic and acidic residues" evidence="1">
    <location>
        <begin position="234"/>
        <end position="258"/>
    </location>
</feature>
<dbReference type="GO" id="GO:0005829">
    <property type="term" value="C:cytosol"/>
    <property type="evidence" value="ECO:0007669"/>
    <property type="project" value="TreeGrafter"/>
</dbReference>
<feature type="compositionally biased region" description="Basic and acidic residues" evidence="1">
    <location>
        <begin position="352"/>
        <end position="371"/>
    </location>
</feature>
<dbReference type="PANTHER" id="PTHR10933">
    <property type="entry name" value="IMMUNOGLOBULIN-BINDING PROTEIN 1"/>
    <property type="match status" value="1"/>
</dbReference>
<dbReference type="OrthoDB" id="10261753at2759"/>
<dbReference type="Proteomes" id="UP000297245">
    <property type="component" value="Unassembled WGS sequence"/>
</dbReference>
<feature type="region of interest" description="Disordered" evidence="1">
    <location>
        <begin position="328"/>
        <end position="389"/>
    </location>
</feature>
<dbReference type="InterPro" id="IPR007304">
    <property type="entry name" value="TAP46-like"/>
</dbReference>
<name>A0A4S8M9X6_DENBC</name>
<dbReference type="InterPro" id="IPR038511">
    <property type="entry name" value="TAP42/TAP46-like_sf"/>
</dbReference>
<dbReference type="GO" id="GO:0051721">
    <property type="term" value="F:protein phosphatase 2A binding"/>
    <property type="evidence" value="ECO:0007669"/>
    <property type="project" value="TreeGrafter"/>
</dbReference>
<dbReference type="Pfam" id="PF04177">
    <property type="entry name" value="TAP42"/>
    <property type="match status" value="1"/>
</dbReference>
<dbReference type="GO" id="GO:0009966">
    <property type="term" value="P:regulation of signal transduction"/>
    <property type="evidence" value="ECO:0007669"/>
    <property type="project" value="InterPro"/>
</dbReference>
<dbReference type="GO" id="GO:0035303">
    <property type="term" value="P:regulation of dephosphorylation"/>
    <property type="evidence" value="ECO:0007669"/>
    <property type="project" value="TreeGrafter"/>
</dbReference>
<evidence type="ECO:0000313" key="3">
    <source>
        <dbReference type="Proteomes" id="UP000297245"/>
    </source>
</evidence>
<proteinExistence type="predicted"/>
<dbReference type="AlphaFoldDB" id="A0A4S8M9X6"/>
<reference evidence="2 3" key="1">
    <citation type="journal article" date="2019" name="Nat. Ecol. Evol.">
        <title>Megaphylogeny resolves global patterns of mushroom evolution.</title>
        <authorList>
            <person name="Varga T."/>
            <person name="Krizsan K."/>
            <person name="Foldi C."/>
            <person name="Dima B."/>
            <person name="Sanchez-Garcia M."/>
            <person name="Sanchez-Ramirez S."/>
            <person name="Szollosi G.J."/>
            <person name="Szarkandi J.G."/>
            <person name="Papp V."/>
            <person name="Albert L."/>
            <person name="Andreopoulos W."/>
            <person name="Angelini C."/>
            <person name="Antonin V."/>
            <person name="Barry K.W."/>
            <person name="Bougher N.L."/>
            <person name="Buchanan P."/>
            <person name="Buyck B."/>
            <person name="Bense V."/>
            <person name="Catcheside P."/>
            <person name="Chovatia M."/>
            <person name="Cooper J."/>
            <person name="Damon W."/>
            <person name="Desjardin D."/>
            <person name="Finy P."/>
            <person name="Geml J."/>
            <person name="Haridas S."/>
            <person name="Hughes K."/>
            <person name="Justo A."/>
            <person name="Karasinski D."/>
            <person name="Kautmanova I."/>
            <person name="Kiss B."/>
            <person name="Kocsube S."/>
            <person name="Kotiranta H."/>
            <person name="LaButti K.M."/>
            <person name="Lechner B.E."/>
            <person name="Liimatainen K."/>
            <person name="Lipzen A."/>
            <person name="Lukacs Z."/>
            <person name="Mihaltcheva S."/>
            <person name="Morgado L.N."/>
            <person name="Niskanen T."/>
            <person name="Noordeloos M.E."/>
            <person name="Ohm R.A."/>
            <person name="Ortiz-Santana B."/>
            <person name="Ovrebo C."/>
            <person name="Racz N."/>
            <person name="Riley R."/>
            <person name="Savchenko A."/>
            <person name="Shiryaev A."/>
            <person name="Soop K."/>
            <person name="Spirin V."/>
            <person name="Szebenyi C."/>
            <person name="Tomsovsky M."/>
            <person name="Tulloss R.E."/>
            <person name="Uehling J."/>
            <person name="Grigoriev I.V."/>
            <person name="Vagvolgyi C."/>
            <person name="Papp T."/>
            <person name="Martin F.M."/>
            <person name="Miettinen O."/>
            <person name="Hibbett D.S."/>
            <person name="Nagy L.G."/>
        </authorList>
    </citation>
    <scope>NUCLEOTIDE SEQUENCE [LARGE SCALE GENOMIC DNA]</scope>
    <source>
        <strain evidence="2 3">CBS 962.96</strain>
    </source>
</reference>
<evidence type="ECO:0008006" key="4">
    <source>
        <dbReference type="Google" id="ProtNLM"/>
    </source>
</evidence>
<dbReference type="PANTHER" id="PTHR10933:SF9">
    <property type="entry name" value="IMMUNOGLOBULIN-BINDING PROTEIN 1"/>
    <property type="match status" value="1"/>
</dbReference>
<protein>
    <recommendedName>
        <fullName evidence="4">TAP42-like protein</fullName>
    </recommendedName>
</protein>
<feature type="compositionally biased region" description="Polar residues" evidence="1">
    <location>
        <begin position="377"/>
        <end position="389"/>
    </location>
</feature>
<evidence type="ECO:0000313" key="2">
    <source>
        <dbReference type="EMBL" id="THU99050.1"/>
    </source>
</evidence>
<dbReference type="EMBL" id="ML179125">
    <property type="protein sequence ID" value="THU99050.1"/>
    <property type="molecule type" value="Genomic_DNA"/>
</dbReference>
<organism evidence="2 3">
    <name type="scientific">Dendrothele bispora (strain CBS 962.96)</name>
    <dbReference type="NCBI Taxonomy" id="1314807"/>
    <lineage>
        <taxon>Eukaryota</taxon>
        <taxon>Fungi</taxon>
        <taxon>Dikarya</taxon>
        <taxon>Basidiomycota</taxon>
        <taxon>Agaricomycotina</taxon>
        <taxon>Agaricomycetes</taxon>
        <taxon>Agaricomycetidae</taxon>
        <taxon>Agaricales</taxon>
        <taxon>Agaricales incertae sedis</taxon>
        <taxon>Dendrothele</taxon>
    </lineage>
</organism>
<keyword evidence="3" id="KW-1185">Reference proteome</keyword>
<gene>
    <name evidence="2" type="ORF">K435DRAFT_964626</name>
</gene>
<feature type="region of interest" description="Disordered" evidence="1">
    <location>
        <begin position="224"/>
        <end position="280"/>
    </location>
</feature>
<accession>A0A4S8M9X6</accession>
<sequence>MVRGYKCFPACNRPLQLHTACEPAKHILSSATQTSIEIANAVGVETAFSVDFSASPLALVGTGFGGQVWEKRTGRGREAGVTKNPRYLKAFISKLEDYEIVPEDELERALYTRNPSTLNPTSRRELKIKQYQKEKDIRAGIEALRKRRNQNPVADDSGSDFDLIASLLPSTSSTTSDALDEEDDSETDEILRSTVLLLLRLCFVQANSQLQMMDQELELLKNAPPPIAYSPRPEAARAREQEDSRRRQKESEENDMWKLDAPATGPGTASQGPLLDQSGKPLRPFTILPSGTSDRARLQSQVFRPDHNLPTMTIDEYLEIERERGRIITGGGPASEKEPTSSEQLAIDAEMDGAREGEEKSEEKRIKDEKWAVFTDENPTGSGNTINRG</sequence>